<organism evidence="1 2">
    <name type="scientific">Kitasatospora viridis</name>
    <dbReference type="NCBI Taxonomy" id="281105"/>
    <lineage>
        <taxon>Bacteria</taxon>
        <taxon>Bacillati</taxon>
        <taxon>Actinomycetota</taxon>
        <taxon>Actinomycetes</taxon>
        <taxon>Kitasatosporales</taxon>
        <taxon>Streptomycetaceae</taxon>
        <taxon>Kitasatospora</taxon>
    </lineage>
</organism>
<name>A0A561UI60_9ACTN</name>
<dbReference type="AlphaFoldDB" id="A0A561UI60"/>
<dbReference type="OrthoDB" id="5572373at2"/>
<sequence>MDYFAGTQTPAHRLTDPAEAIAALELAVPGMTSLRLPARQAIDWPVLEAELGVALPADYKLLCELYPSFVIGDFLGVGTPGPGRETGWVEGTLEELETIAEWCAEADLAVPLHPFPAPGGLLPWAGSPQGDFFLWSTNPADPQEWTVTVASRSSVWWHYTGGAVQFLADFVTGVLEPWALPRVRAEAAAW</sequence>
<gene>
    <name evidence="1" type="ORF">FHX73_112907</name>
</gene>
<evidence type="ECO:0000313" key="1">
    <source>
        <dbReference type="EMBL" id="TWF99071.1"/>
    </source>
</evidence>
<dbReference type="SUPFAM" id="SSF160631">
    <property type="entry name" value="SMI1/KNR4-like"/>
    <property type="match status" value="1"/>
</dbReference>
<comment type="caution">
    <text evidence="1">The sequence shown here is derived from an EMBL/GenBank/DDBJ whole genome shotgun (WGS) entry which is preliminary data.</text>
</comment>
<keyword evidence="2" id="KW-1185">Reference proteome</keyword>
<evidence type="ECO:0008006" key="3">
    <source>
        <dbReference type="Google" id="ProtNLM"/>
    </source>
</evidence>
<dbReference type="RefSeq" id="WP_145905399.1">
    <property type="nucleotide sequence ID" value="NZ_BAAAMZ010000011.1"/>
</dbReference>
<dbReference type="InterPro" id="IPR037883">
    <property type="entry name" value="Knr4/Smi1-like_sf"/>
</dbReference>
<accession>A0A561UI60</accession>
<protein>
    <recommendedName>
        <fullName evidence="3">SUKH superfamily protein</fullName>
    </recommendedName>
</protein>
<evidence type="ECO:0000313" key="2">
    <source>
        <dbReference type="Proteomes" id="UP000317940"/>
    </source>
</evidence>
<reference evidence="1 2" key="1">
    <citation type="submission" date="2019-06" db="EMBL/GenBank/DDBJ databases">
        <title>Sequencing the genomes of 1000 actinobacteria strains.</title>
        <authorList>
            <person name="Klenk H.-P."/>
        </authorList>
    </citation>
    <scope>NUCLEOTIDE SEQUENCE [LARGE SCALE GENOMIC DNA]</scope>
    <source>
        <strain evidence="1 2">DSM 44826</strain>
    </source>
</reference>
<dbReference type="EMBL" id="VIWT01000001">
    <property type="protein sequence ID" value="TWF99071.1"/>
    <property type="molecule type" value="Genomic_DNA"/>
</dbReference>
<proteinExistence type="predicted"/>
<dbReference type="Proteomes" id="UP000317940">
    <property type="component" value="Unassembled WGS sequence"/>
</dbReference>